<protein>
    <recommendedName>
        <fullName evidence="8">Inositol-1-monophosphatase</fullName>
        <ecNumber evidence="8">3.1.3.25</ecNumber>
    </recommendedName>
</protein>
<dbReference type="GO" id="GO:0007165">
    <property type="term" value="P:signal transduction"/>
    <property type="evidence" value="ECO:0007669"/>
    <property type="project" value="TreeGrafter"/>
</dbReference>
<dbReference type="GO" id="GO:0008934">
    <property type="term" value="F:inositol monophosphate 1-phosphatase activity"/>
    <property type="evidence" value="ECO:0007669"/>
    <property type="project" value="InterPro"/>
</dbReference>
<keyword evidence="6 7" id="KW-0460">Magnesium</keyword>
<dbReference type="PROSITE" id="PS00629">
    <property type="entry name" value="IMP_1"/>
    <property type="match status" value="1"/>
</dbReference>
<sequence length="278" mass="28856">MTDSSAAASTDHDAKGLAEIAARIAERAAARILELRAQGVSVAASKSSATDVVTAADQESERLIVAAIQEVRPDDGILGEEGTGIAGSSGITWVIDPIDGTVNYLYDLPAYAVSIAATVADGAAYADGRRAIAGAVCNPRTEELFVAWQGGGATRNGEPIRITGQEDLSVSLVATGFGYTVERRTRQAEMVARVIPRARDIRRNGSAAYDLCMLAAGRIDAYYEEGLQPWDYAAGVLIASEAGATLIGRDAATPPGEPFMVVGSAGLVEELRSLALGA</sequence>
<comment type="catalytic activity">
    <reaction evidence="1 8">
        <text>a myo-inositol phosphate + H2O = myo-inositol + phosphate</text>
        <dbReference type="Rhea" id="RHEA:24056"/>
        <dbReference type="ChEBI" id="CHEBI:15377"/>
        <dbReference type="ChEBI" id="CHEBI:17268"/>
        <dbReference type="ChEBI" id="CHEBI:43474"/>
        <dbReference type="ChEBI" id="CHEBI:84139"/>
        <dbReference type="EC" id="3.1.3.25"/>
    </reaction>
</comment>
<dbReference type="InterPro" id="IPR000760">
    <property type="entry name" value="Inositol_monophosphatase-like"/>
</dbReference>
<dbReference type="PATRIC" id="fig|1079994.3.peg.569"/>
<feature type="binding site" evidence="7">
    <location>
        <position position="96"/>
    </location>
    <ligand>
        <name>Mg(2+)</name>
        <dbReference type="ChEBI" id="CHEBI:18420"/>
        <label>1</label>
        <note>catalytic</note>
    </ligand>
</feature>
<dbReference type="GO" id="GO:0046854">
    <property type="term" value="P:phosphatidylinositol phosphate biosynthetic process"/>
    <property type="evidence" value="ECO:0007669"/>
    <property type="project" value="InterPro"/>
</dbReference>
<accession>A0A147EQQ9</accession>
<feature type="binding site" evidence="7">
    <location>
        <position position="231"/>
    </location>
    <ligand>
        <name>Mg(2+)</name>
        <dbReference type="ChEBI" id="CHEBI:18420"/>
        <label>1</label>
        <note>catalytic</note>
    </ligand>
</feature>
<keyword evidence="5 8" id="KW-0378">Hydrolase</keyword>
<evidence type="ECO:0000256" key="4">
    <source>
        <dbReference type="ARBA" id="ARBA00022723"/>
    </source>
</evidence>
<evidence type="ECO:0000256" key="3">
    <source>
        <dbReference type="ARBA" id="ARBA00009759"/>
    </source>
</evidence>
<dbReference type="SUPFAM" id="SSF56655">
    <property type="entry name" value="Carbohydrate phosphatase"/>
    <property type="match status" value="1"/>
</dbReference>
<evidence type="ECO:0000256" key="6">
    <source>
        <dbReference type="ARBA" id="ARBA00022842"/>
    </source>
</evidence>
<dbReference type="EC" id="3.1.3.25" evidence="8"/>
<reference evidence="9 10" key="1">
    <citation type="journal article" date="2016" name="Front. Microbiol.">
        <title>Genomic Resource of Rice Seed Associated Bacteria.</title>
        <authorList>
            <person name="Midha S."/>
            <person name="Bansal K."/>
            <person name="Sharma S."/>
            <person name="Kumar N."/>
            <person name="Patil P.P."/>
            <person name="Chaudhry V."/>
            <person name="Patil P.B."/>
        </authorList>
    </citation>
    <scope>NUCLEOTIDE SEQUENCE [LARGE SCALE GENOMIC DNA]</scope>
    <source>
        <strain evidence="9 10">NS354</strain>
    </source>
</reference>
<dbReference type="PANTHER" id="PTHR20854:SF4">
    <property type="entry name" value="INOSITOL-1-MONOPHOSPHATASE-RELATED"/>
    <property type="match status" value="1"/>
</dbReference>
<organism evidence="9 10">
    <name type="scientific">Leucobacter chromiiresistens</name>
    <dbReference type="NCBI Taxonomy" id="1079994"/>
    <lineage>
        <taxon>Bacteria</taxon>
        <taxon>Bacillati</taxon>
        <taxon>Actinomycetota</taxon>
        <taxon>Actinomycetes</taxon>
        <taxon>Micrococcales</taxon>
        <taxon>Microbacteriaceae</taxon>
        <taxon>Leucobacter</taxon>
    </lineage>
</organism>
<dbReference type="Gene3D" id="3.30.540.10">
    <property type="entry name" value="Fructose-1,6-Bisphosphatase, subunit A, domain 1"/>
    <property type="match status" value="1"/>
</dbReference>
<keyword evidence="4 7" id="KW-0479">Metal-binding</keyword>
<dbReference type="PROSITE" id="PS00630">
    <property type="entry name" value="IMP_2"/>
    <property type="match status" value="1"/>
</dbReference>
<keyword evidence="10" id="KW-1185">Reference proteome</keyword>
<evidence type="ECO:0000256" key="1">
    <source>
        <dbReference type="ARBA" id="ARBA00001033"/>
    </source>
</evidence>
<dbReference type="RefSeq" id="WP_058593145.1">
    <property type="nucleotide sequence ID" value="NZ_LDRK01000014.1"/>
</dbReference>
<dbReference type="Gene3D" id="3.40.190.80">
    <property type="match status" value="1"/>
</dbReference>
<dbReference type="Proteomes" id="UP000070810">
    <property type="component" value="Unassembled WGS sequence"/>
</dbReference>
<proteinExistence type="inferred from homology"/>
<evidence type="ECO:0000256" key="7">
    <source>
        <dbReference type="PIRSR" id="PIRSR600760-2"/>
    </source>
</evidence>
<dbReference type="GO" id="GO:0006020">
    <property type="term" value="P:inositol metabolic process"/>
    <property type="evidence" value="ECO:0007669"/>
    <property type="project" value="TreeGrafter"/>
</dbReference>
<dbReference type="PANTHER" id="PTHR20854">
    <property type="entry name" value="INOSITOL MONOPHOSPHATASE"/>
    <property type="match status" value="1"/>
</dbReference>
<dbReference type="PRINTS" id="PR00377">
    <property type="entry name" value="IMPHPHTASES"/>
</dbReference>
<dbReference type="InterPro" id="IPR033942">
    <property type="entry name" value="IMPase"/>
</dbReference>
<feature type="binding site" evidence="7">
    <location>
        <position position="98"/>
    </location>
    <ligand>
        <name>Mg(2+)</name>
        <dbReference type="ChEBI" id="CHEBI:18420"/>
        <label>1</label>
        <note>catalytic</note>
    </ligand>
</feature>
<evidence type="ECO:0000256" key="8">
    <source>
        <dbReference type="RuleBase" id="RU364068"/>
    </source>
</evidence>
<dbReference type="EMBL" id="LDRK01000014">
    <property type="protein sequence ID" value="KTR86820.1"/>
    <property type="molecule type" value="Genomic_DNA"/>
</dbReference>
<comment type="cofactor">
    <cofactor evidence="2 7 8">
        <name>Mg(2+)</name>
        <dbReference type="ChEBI" id="CHEBI:18420"/>
    </cofactor>
</comment>
<evidence type="ECO:0000313" key="10">
    <source>
        <dbReference type="Proteomes" id="UP000070810"/>
    </source>
</evidence>
<dbReference type="InterPro" id="IPR020583">
    <property type="entry name" value="Inositol_monoP_metal-BS"/>
</dbReference>
<gene>
    <name evidence="9" type="ORF">NS354_03050</name>
</gene>
<evidence type="ECO:0000256" key="2">
    <source>
        <dbReference type="ARBA" id="ARBA00001946"/>
    </source>
</evidence>
<dbReference type="OrthoDB" id="9772456at2"/>
<feature type="binding site" evidence="7">
    <location>
        <position position="80"/>
    </location>
    <ligand>
        <name>Mg(2+)</name>
        <dbReference type="ChEBI" id="CHEBI:18420"/>
        <label>1</label>
        <note>catalytic</note>
    </ligand>
</feature>
<name>A0A147EQQ9_9MICO</name>
<evidence type="ECO:0000313" key="9">
    <source>
        <dbReference type="EMBL" id="KTR86820.1"/>
    </source>
</evidence>
<dbReference type="Pfam" id="PF00459">
    <property type="entry name" value="Inositol_P"/>
    <property type="match status" value="1"/>
</dbReference>
<dbReference type="AlphaFoldDB" id="A0A147EQQ9"/>
<evidence type="ECO:0000256" key="5">
    <source>
        <dbReference type="ARBA" id="ARBA00022801"/>
    </source>
</evidence>
<comment type="similarity">
    <text evidence="3 8">Belongs to the inositol monophosphatase superfamily.</text>
</comment>
<dbReference type="GO" id="GO:0046872">
    <property type="term" value="F:metal ion binding"/>
    <property type="evidence" value="ECO:0007669"/>
    <property type="project" value="UniProtKB-KW"/>
</dbReference>
<feature type="binding site" evidence="7">
    <location>
        <position position="99"/>
    </location>
    <ligand>
        <name>Mg(2+)</name>
        <dbReference type="ChEBI" id="CHEBI:18420"/>
        <label>1</label>
        <note>catalytic</note>
    </ligand>
</feature>
<comment type="caution">
    <text evidence="9">The sequence shown here is derived from an EMBL/GenBank/DDBJ whole genome shotgun (WGS) entry which is preliminary data.</text>
</comment>
<dbReference type="CDD" id="cd01639">
    <property type="entry name" value="IMPase"/>
    <property type="match status" value="1"/>
</dbReference>
<dbReference type="InterPro" id="IPR020550">
    <property type="entry name" value="Inositol_monophosphatase_CS"/>
</dbReference>